<sequence length="467" mass="55618">MSQEIEEKTSYYYFNSDRICSVVDQKEETTTEEDKFQDYQCYICYEISLDIKECKSCETIFCNRCIDLIKKKKKDQPCSCPNNCKEWILNKPHRSIRNFIENIEFYCKNYQLGCRQKLKLLNANQHESVDCDYNFVSCENKGCQQQVQLKSIKQHLESECSFRIVKCEKCDLDYVFSEQQNHDCIQSLKKEVASLKHQISSMYTKEQLDKQFQDFLKSENQNGLQIQQKEDVNLEYNYPKEEEVIQQQLKQDNQQVEQNKQEDGEEQKENNENKEQNENMGDFLKRIFESGIQMIKGKYENQMKEQQVISQLQNYQQSQANIPVYPRQQSLVYPPQQSQVQSNFYPPSQYYQSTCQNTGIYPPNNNYYNRPQSMYNYQQYPSEIQSSNYNGQQYYSQEYYSQSSIQQVQQNKQDQNDQNKTICNHKDLEWISSGTPVNKFCSCGSLVTHNYYYCKICDKYTCLNCKN</sequence>
<evidence type="ECO:0000256" key="1">
    <source>
        <dbReference type="ARBA" id="ARBA00022723"/>
    </source>
</evidence>
<dbReference type="HOGENOM" id="CLU_585952_0_0_1"/>
<dbReference type="OMA" id="KSCETIF"/>
<reference evidence="8" key="1">
    <citation type="journal article" date="2006" name="PLoS Biol.">
        <title>Macronuclear genome sequence of the ciliate Tetrahymena thermophila, a model eukaryote.</title>
        <authorList>
            <person name="Eisen J.A."/>
            <person name="Coyne R.S."/>
            <person name="Wu M."/>
            <person name="Wu D."/>
            <person name="Thiagarajan M."/>
            <person name="Wortman J.R."/>
            <person name="Badger J.H."/>
            <person name="Ren Q."/>
            <person name="Amedeo P."/>
            <person name="Jones K.M."/>
            <person name="Tallon L.J."/>
            <person name="Delcher A.L."/>
            <person name="Salzberg S.L."/>
            <person name="Silva J.C."/>
            <person name="Haas B.J."/>
            <person name="Majoros W.H."/>
            <person name="Farzad M."/>
            <person name="Carlton J.M."/>
            <person name="Smith R.K. Jr."/>
            <person name="Garg J."/>
            <person name="Pearlman R.E."/>
            <person name="Karrer K.M."/>
            <person name="Sun L."/>
            <person name="Manning G."/>
            <person name="Elde N.C."/>
            <person name="Turkewitz A.P."/>
            <person name="Asai D.J."/>
            <person name="Wilkes D.E."/>
            <person name="Wang Y."/>
            <person name="Cai H."/>
            <person name="Collins K."/>
            <person name="Stewart B.A."/>
            <person name="Lee S.R."/>
            <person name="Wilamowska K."/>
            <person name="Weinberg Z."/>
            <person name="Ruzzo W.L."/>
            <person name="Wloga D."/>
            <person name="Gaertig J."/>
            <person name="Frankel J."/>
            <person name="Tsao C.-C."/>
            <person name="Gorovsky M.A."/>
            <person name="Keeling P.J."/>
            <person name="Waller R.F."/>
            <person name="Patron N.J."/>
            <person name="Cherry J.M."/>
            <person name="Stover N.A."/>
            <person name="Krieger C.J."/>
            <person name="del Toro C."/>
            <person name="Ryder H.F."/>
            <person name="Williamson S.C."/>
            <person name="Barbeau R.A."/>
            <person name="Hamilton E.P."/>
            <person name="Orias E."/>
        </authorList>
    </citation>
    <scope>NUCLEOTIDE SEQUENCE [LARGE SCALE GENOMIC DNA]</scope>
    <source>
        <strain evidence="8">SB210</strain>
    </source>
</reference>
<dbReference type="eggNOG" id="KOG0297">
    <property type="taxonomic scope" value="Eukaryota"/>
</dbReference>
<dbReference type="Proteomes" id="UP000009168">
    <property type="component" value="Unassembled WGS sequence"/>
</dbReference>
<proteinExistence type="predicted"/>
<evidence type="ECO:0000313" key="8">
    <source>
        <dbReference type="Proteomes" id="UP000009168"/>
    </source>
</evidence>
<evidence type="ECO:0000259" key="6">
    <source>
        <dbReference type="PROSITE" id="PS50145"/>
    </source>
</evidence>
<keyword evidence="1 4" id="KW-0479">Metal-binding</keyword>
<dbReference type="RefSeq" id="XP_001021332.1">
    <property type="nucleotide sequence ID" value="XM_001021332.2"/>
</dbReference>
<keyword evidence="8" id="KW-1185">Reference proteome</keyword>
<protein>
    <submittedName>
        <fullName evidence="7">TRAF-type zinc finger protein</fullName>
    </submittedName>
</protein>
<dbReference type="STRING" id="312017.I7M982"/>
<gene>
    <name evidence="7" type="ORF">TTHERM_00316400</name>
</gene>
<dbReference type="EMBL" id="GG662605">
    <property type="protein sequence ID" value="EAS01087.1"/>
    <property type="molecule type" value="Genomic_DNA"/>
</dbReference>
<feature type="zinc finger region" description="TRAF-type" evidence="4">
    <location>
        <begin position="126"/>
        <end position="170"/>
    </location>
</feature>
<organism evidence="7 8">
    <name type="scientific">Tetrahymena thermophila (strain SB210)</name>
    <dbReference type="NCBI Taxonomy" id="312017"/>
    <lineage>
        <taxon>Eukaryota</taxon>
        <taxon>Sar</taxon>
        <taxon>Alveolata</taxon>
        <taxon>Ciliophora</taxon>
        <taxon>Intramacronucleata</taxon>
        <taxon>Oligohymenophorea</taxon>
        <taxon>Hymenostomatida</taxon>
        <taxon>Tetrahymenina</taxon>
        <taxon>Tetrahymenidae</taxon>
        <taxon>Tetrahymena</taxon>
    </lineage>
</organism>
<dbReference type="PROSITE" id="PS50145">
    <property type="entry name" value="ZF_TRAF"/>
    <property type="match status" value="1"/>
</dbReference>
<evidence type="ECO:0000256" key="2">
    <source>
        <dbReference type="ARBA" id="ARBA00022771"/>
    </source>
</evidence>
<dbReference type="OrthoDB" id="295927at2759"/>
<dbReference type="SUPFAM" id="SSF49599">
    <property type="entry name" value="TRAF domain-like"/>
    <property type="match status" value="1"/>
</dbReference>
<evidence type="ECO:0000256" key="5">
    <source>
        <dbReference type="SAM" id="MobiDB-lite"/>
    </source>
</evidence>
<evidence type="ECO:0000256" key="3">
    <source>
        <dbReference type="ARBA" id="ARBA00022833"/>
    </source>
</evidence>
<feature type="domain" description="TRAF-type" evidence="6">
    <location>
        <begin position="126"/>
        <end position="170"/>
    </location>
</feature>
<dbReference type="GO" id="GO:0008270">
    <property type="term" value="F:zinc ion binding"/>
    <property type="evidence" value="ECO:0007669"/>
    <property type="project" value="UniProtKB-KW"/>
</dbReference>
<dbReference type="InParanoid" id="I7M982"/>
<feature type="compositionally biased region" description="Basic and acidic residues" evidence="5">
    <location>
        <begin position="259"/>
        <end position="280"/>
    </location>
</feature>
<accession>I7M982</accession>
<evidence type="ECO:0000256" key="4">
    <source>
        <dbReference type="PROSITE-ProRule" id="PRU00207"/>
    </source>
</evidence>
<dbReference type="PANTHER" id="PTHR10131">
    <property type="entry name" value="TNF RECEPTOR ASSOCIATED FACTOR"/>
    <property type="match status" value="1"/>
</dbReference>
<dbReference type="GeneID" id="7829724"/>
<dbReference type="Gene3D" id="3.30.40.10">
    <property type="entry name" value="Zinc/RING finger domain, C3HC4 (zinc finger)"/>
    <property type="match status" value="2"/>
</dbReference>
<feature type="compositionally biased region" description="Polar residues" evidence="5">
    <location>
        <begin position="245"/>
        <end position="256"/>
    </location>
</feature>
<dbReference type="InterPro" id="IPR001293">
    <property type="entry name" value="Znf_TRAF"/>
</dbReference>
<dbReference type="InterPro" id="IPR013083">
    <property type="entry name" value="Znf_RING/FYVE/PHD"/>
</dbReference>
<feature type="region of interest" description="Disordered" evidence="5">
    <location>
        <begin position="244"/>
        <end position="280"/>
    </location>
</feature>
<dbReference type="AlphaFoldDB" id="I7M982"/>
<dbReference type="KEGG" id="tet:TTHERM_00316400"/>
<evidence type="ECO:0000313" key="7">
    <source>
        <dbReference type="EMBL" id="EAS01087.1"/>
    </source>
</evidence>
<name>I7M982_TETTS</name>
<keyword evidence="2 4" id="KW-0863">Zinc-finger</keyword>
<keyword evidence="3 4" id="KW-0862">Zinc</keyword>